<reference evidence="8" key="2">
    <citation type="submission" date="2020-09" db="EMBL/GenBank/DDBJ databases">
        <authorList>
            <person name="Sun Q."/>
            <person name="Zhou Y."/>
        </authorList>
    </citation>
    <scope>NUCLEOTIDE SEQUENCE</scope>
    <source>
        <strain evidence="8">CGMCC 1.12987</strain>
    </source>
</reference>
<dbReference type="EMBL" id="BMGR01000012">
    <property type="protein sequence ID" value="GGG15961.1"/>
    <property type="molecule type" value="Genomic_DNA"/>
</dbReference>
<dbReference type="Pfam" id="PF00874">
    <property type="entry name" value="PRD"/>
    <property type="match status" value="2"/>
</dbReference>
<dbReference type="GO" id="GO:0009401">
    <property type="term" value="P:phosphoenolpyruvate-dependent sugar phosphotransferase system"/>
    <property type="evidence" value="ECO:0007669"/>
    <property type="project" value="InterPro"/>
</dbReference>
<evidence type="ECO:0000256" key="4">
    <source>
        <dbReference type="ARBA" id="ARBA00023163"/>
    </source>
</evidence>
<accession>A0A917G081</accession>
<dbReference type="Gene3D" id="1.10.10.10">
    <property type="entry name" value="Winged helix-like DNA-binding domain superfamily/Winged helix DNA-binding domain"/>
    <property type="match status" value="1"/>
</dbReference>
<name>A0A917G081_9BACL</name>
<keyword evidence="2" id="KW-0677">Repeat</keyword>
<keyword evidence="9" id="KW-1185">Reference proteome</keyword>
<dbReference type="InterPro" id="IPR036095">
    <property type="entry name" value="PTS_EIIB-like_sf"/>
</dbReference>
<dbReference type="PANTHER" id="PTHR30185:SF18">
    <property type="entry name" value="TRANSCRIPTIONAL REGULATOR MTLR"/>
    <property type="match status" value="1"/>
</dbReference>
<dbReference type="SUPFAM" id="SSF55804">
    <property type="entry name" value="Phoshotransferase/anion transport protein"/>
    <property type="match status" value="1"/>
</dbReference>
<dbReference type="InterPro" id="IPR016152">
    <property type="entry name" value="PTrfase/Anion_transptr"/>
</dbReference>
<dbReference type="InterPro" id="IPR002178">
    <property type="entry name" value="PTS_EIIA_type-2_dom"/>
</dbReference>
<feature type="domain" description="PTS EIIB type-2" evidence="6">
    <location>
        <begin position="423"/>
        <end position="514"/>
    </location>
</feature>
<organism evidence="8 9">
    <name type="scientific">Paenibacillus abyssi</name>
    <dbReference type="NCBI Taxonomy" id="1340531"/>
    <lineage>
        <taxon>Bacteria</taxon>
        <taxon>Bacillati</taxon>
        <taxon>Bacillota</taxon>
        <taxon>Bacilli</taxon>
        <taxon>Bacillales</taxon>
        <taxon>Paenibacillaceae</taxon>
        <taxon>Paenibacillus</taxon>
    </lineage>
</organism>
<dbReference type="SUPFAM" id="SSF52794">
    <property type="entry name" value="PTS system IIB component-like"/>
    <property type="match status" value="1"/>
</dbReference>
<proteinExistence type="predicted"/>
<feature type="domain" description="PRD" evidence="7">
    <location>
        <begin position="311"/>
        <end position="418"/>
    </location>
</feature>
<keyword evidence="4" id="KW-0804">Transcription</keyword>
<dbReference type="Proteomes" id="UP000644756">
    <property type="component" value="Unassembled WGS sequence"/>
</dbReference>
<dbReference type="InterPro" id="IPR013011">
    <property type="entry name" value="PTS_EIIB_2"/>
</dbReference>
<evidence type="ECO:0000256" key="2">
    <source>
        <dbReference type="ARBA" id="ARBA00022737"/>
    </source>
</evidence>
<evidence type="ECO:0000259" key="6">
    <source>
        <dbReference type="PROSITE" id="PS51099"/>
    </source>
</evidence>
<dbReference type="Pfam" id="PF08279">
    <property type="entry name" value="HTH_11"/>
    <property type="match status" value="1"/>
</dbReference>
<feature type="domain" description="PRD" evidence="7">
    <location>
        <begin position="204"/>
        <end position="309"/>
    </location>
</feature>
<dbReference type="PROSITE" id="PS51372">
    <property type="entry name" value="PRD_2"/>
    <property type="match status" value="2"/>
</dbReference>
<dbReference type="InterPro" id="IPR050661">
    <property type="entry name" value="BglG_antiterminators"/>
</dbReference>
<dbReference type="SUPFAM" id="SSF63520">
    <property type="entry name" value="PTS-regulatory domain, PRD"/>
    <property type="match status" value="2"/>
</dbReference>
<dbReference type="InterPro" id="IPR036634">
    <property type="entry name" value="PRD_sf"/>
</dbReference>
<dbReference type="InterPro" id="IPR013196">
    <property type="entry name" value="HTH_11"/>
</dbReference>
<keyword evidence="1" id="KW-0808">Transferase</keyword>
<evidence type="ECO:0000259" key="7">
    <source>
        <dbReference type="PROSITE" id="PS51372"/>
    </source>
</evidence>
<dbReference type="AlphaFoldDB" id="A0A917G081"/>
<protein>
    <submittedName>
        <fullName evidence="8">Transcription antiterminator BglG</fullName>
    </submittedName>
</protein>
<sequence length="696" mass="79397">MQLNQRQKSVCQLLLASETPLTLKQVSDSLQVSTRTVQRELQSIKNIFKQFHLELESKSGIGLSVNGTAMNKQKAQEQLFEVFSEQVISAEERQYRLKQTLLSLSEPVKLYALGRKFNVSEATISYDLGKLEGWFHNHHIRVIRKPGFGVYLEAEEKYIREAILELLYEHCSKEELVKSLTSFDGNGQDVFRMELSIRNHLLHFMEESTIRVIESGMRKLEKNYGYYMPDTAFAGLIVHIALALQRLKAGENIEIDETVLTRLKSCEEFAWATEIAAHLSGRLSVSIPQSEIGYITMHLLGSNSRQTMEEMHSYPTSDYTRDMIITVGNELGVALDDDEDLAVHLSRHLDAALFRIAMGMKIRNPMLKQVQDNYPLVYEATKMAAAYLERQTRFEVPEEEIGYLTMHFGAGVLRKKIDKPRTYRGLIVCTSGIGTSRLLAAQIRKELRHIEVADTVPMSYLEKWEGDWDRIDLLISTVPLDFEKKPVIVVDPFLTEEDRMRIETRVSSLRKSAVYEGRIPIDMTIQKVNAYGDAVYRILQNFRVFDDLECSSKHEVIQEAAKAAIHADKDADTGVITADLTHREQMGSWILRAYSCAMLHYRTKGIHTLQLSVLRFKQPIDWGEGISVKSVLVQLAPFDASQEFLEMMGEISESLIEEENQRTISEGTEEELKAYLNCILSAAYTTKTRDLIGGRQ</sequence>
<evidence type="ECO:0000259" key="5">
    <source>
        <dbReference type="PROSITE" id="PS51094"/>
    </source>
</evidence>
<dbReference type="Pfam" id="PF00359">
    <property type="entry name" value="PTS_EIIA_2"/>
    <property type="match status" value="1"/>
</dbReference>
<reference evidence="8" key="1">
    <citation type="journal article" date="2014" name="Int. J. Syst. Evol. Microbiol.">
        <title>Complete genome sequence of Corynebacterium casei LMG S-19264T (=DSM 44701T), isolated from a smear-ripened cheese.</title>
        <authorList>
            <consortium name="US DOE Joint Genome Institute (JGI-PGF)"/>
            <person name="Walter F."/>
            <person name="Albersmeier A."/>
            <person name="Kalinowski J."/>
            <person name="Ruckert C."/>
        </authorList>
    </citation>
    <scope>NUCLEOTIDE SEQUENCE</scope>
    <source>
        <strain evidence="8">CGMCC 1.12987</strain>
    </source>
</reference>
<evidence type="ECO:0000256" key="3">
    <source>
        <dbReference type="ARBA" id="ARBA00023015"/>
    </source>
</evidence>
<dbReference type="Gene3D" id="3.40.50.2300">
    <property type="match status" value="1"/>
</dbReference>
<dbReference type="PROSITE" id="PS51099">
    <property type="entry name" value="PTS_EIIB_TYPE_2"/>
    <property type="match status" value="1"/>
</dbReference>
<dbReference type="GO" id="GO:0006355">
    <property type="term" value="P:regulation of DNA-templated transcription"/>
    <property type="evidence" value="ECO:0007669"/>
    <property type="project" value="InterPro"/>
</dbReference>
<evidence type="ECO:0000313" key="8">
    <source>
        <dbReference type="EMBL" id="GGG15961.1"/>
    </source>
</evidence>
<dbReference type="Gene3D" id="3.40.930.10">
    <property type="entry name" value="Mannitol-specific EII, Chain A"/>
    <property type="match status" value="1"/>
</dbReference>
<evidence type="ECO:0000256" key="1">
    <source>
        <dbReference type="ARBA" id="ARBA00022679"/>
    </source>
</evidence>
<comment type="caution">
    <text evidence="8">The sequence shown here is derived from an EMBL/GenBank/DDBJ whole genome shotgun (WGS) entry which is preliminary data.</text>
</comment>
<dbReference type="PANTHER" id="PTHR30185">
    <property type="entry name" value="CRYPTIC BETA-GLUCOSIDE BGL OPERON ANTITERMINATOR"/>
    <property type="match status" value="1"/>
</dbReference>
<dbReference type="InterPro" id="IPR011608">
    <property type="entry name" value="PRD"/>
</dbReference>
<dbReference type="RefSeq" id="WP_188532463.1">
    <property type="nucleotide sequence ID" value="NZ_BMGR01000012.1"/>
</dbReference>
<gene>
    <name evidence="8" type="primary">mtlR</name>
    <name evidence="8" type="ORF">GCM10010916_36130</name>
</gene>
<dbReference type="Gene3D" id="1.10.1790.10">
    <property type="entry name" value="PRD domain"/>
    <property type="match status" value="2"/>
</dbReference>
<keyword evidence="3" id="KW-0805">Transcription regulation</keyword>
<dbReference type="CDD" id="cd05568">
    <property type="entry name" value="PTS_IIB_bgl_like"/>
    <property type="match status" value="1"/>
</dbReference>
<dbReference type="GO" id="GO:0008982">
    <property type="term" value="F:protein-N(PI)-phosphohistidine-sugar phosphotransferase activity"/>
    <property type="evidence" value="ECO:0007669"/>
    <property type="project" value="InterPro"/>
</dbReference>
<evidence type="ECO:0000313" key="9">
    <source>
        <dbReference type="Proteomes" id="UP000644756"/>
    </source>
</evidence>
<dbReference type="PROSITE" id="PS51094">
    <property type="entry name" value="PTS_EIIA_TYPE_2"/>
    <property type="match status" value="1"/>
</dbReference>
<feature type="domain" description="PTS EIIA type-2" evidence="5">
    <location>
        <begin position="537"/>
        <end position="683"/>
    </location>
</feature>
<dbReference type="InterPro" id="IPR036388">
    <property type="entry name" value="WH-like_DNA-bd_sf"/>
</dbReference>